<comment type="caution">
    <text evidence="2">The sequence shown here is derived from an EMBL/GenBank/DDBJ whole genome shotgun (WGS) entry which is preliminary data.</text>
</comment>
<keyword evidence="1" id="KW-0812">Transmembrane</keyword>
<name>A0A4C1U875_EUMVA</name>
<proteinExistence type="predicted"/>
<evidence type="ECO:0000313" key="3">
    <source>
        <dbReference type="Proteomes" id="UP000299102"/>
    </source>
</evidence>
<organism evidence="2 3">
    <name type="scientific">Eumeta variegata</name>
    <name type="common">Bagworm moth</name>
    <name type="synonym">Eumeta japonica</name>
    <dbReference type="NCBI Taxonomy" id="151549"/>
    <lineage>
        <taxon>Eukaryota</taxon>
        <taxon>Metazoa</taxon>
        <taxon>Ecdysozoa</taxon>
        <taxon>Arthropoda</taxon>
        <taxon>Hexapoda</taxon>
        <taxon>Insecta</taxon>
        <taxon>Pterygota</taxon>
        <taxon>Neoptera</taxon>
        <taxon>Endopterygota</taxon>
        <taxon>Lepidoptera</taxon>
        <taxon>Glossata</taxon>
        <taxon>Ditrysia</taxon>
        <taxon>Tineoidea</taxon>
        <taxon>Psychidae</taxon>
        <taxon>Oiketicinae</taxon>
        <taxon>Eumeta</taxon>
    </lineage>
</organism>
<keyword evidence="1" id="KW-1133">Transmembrane helix</keyword>
<keyword evidence="1" id="KW-0472">Membrane</keyword>
<accession>A0A4C1U875</accession>
<reference evidence="2 3" key="1">
    <citation type="journal article" date="2019" name="Commun. Biol.">
        <title>The bagworm genome reveals a unique fibroin gene that provides high tensile strength.</title>
        <authorList>
            <person name="Kono N."/>
            <person name="Nakamura H."/>
            <person name="Ohtoshi R."/>
            <person name="Tomita M."/>
            <person name="Numata K."/>
            <person name="Arakawa K."/>
        </authorList>
    </citation>
    <scope>NUCLEOTIDE SEQUENCE [LARGE SCALE GENOMIC DNA]</scope>
</reference>
<evidence type="ECO:0000313" key="2">
    <source>
        <dbReference type="EMBL" id="GBP22066.1"/>
    </source>
</evidence>
<sequence length="131" mass="14598">MKGLDRQTDGRTDYEVICFSFELSELENVRNNTYAAYYLTAAYYKIDLQCQPLPIFFPFIPVKSYMFDSTSVSSLKHALDILVIYVVGGSAVVRRCKSLAGGGGPHLLFAFVINTVFAPLIYGSGRRPPRA</sequence>
<dbReference type="EMBL" id="BGZK01000135">
    <property type="protein sequence ID" value="GBP22066.1"/>
    <property type="molecule type" value="Genomic_DNA"/>
</dbReference>
<keyword evidence="3" id="KW-1185">Reference proteome</keyword>
<gene>
    <name evidence="2" type="ORF">EVAR_18708_1</name>
</gene>
<protein>
    <submittedName>
        <fullName evidence="2">Uncharacterized protein</fullName>
    </submittedName>
</protein>
<dbReference type="AlphaFoldDB" id="A0A4C1U875"/>
<feature type="transmembrane region" description="Helical" evidence="1">
    <location>
        <begin position="105"/>
        <end position="122"/>
    </location>
</feature>
<dbReference type="Proteomes" id="UP000299102">
    <property type="component" value="Unassembled WGS sequence"/>
</dbReference>
<evidence type="ECO:0000256" key="1">
    <source>
        <dbReference type="SAM" id="Phobius"/>
    </source>
</evidence>